<organism evidence="1 2">
    <name type="scientific">Colletotrichum phormii</name>
    <dbReference type="NCBI Taxonomy" id="359342"/>
    <lineage>
        <taxon>Eukaryota</taxon>
        <taxon>Fungi</taxon>
        <taxon>Dikarya</taxon>
        <taxon>Ascomycota</taxon>
        <taxon>Pezizomycotina</taxon>
        <taxon>Sordariomycetes</taxon>
        <taxon>Hypocreomycetidae</taxon>
        <taxon>Glomerellales</taxon>
        <taxon>Glomerellaceae</taxon>
        <taxon>Colletotrichum</taxon>
        <taxon>Colletotrichum acutatum species complex</taxon>
    </lineage>
</organism>
<dbReference type="EMBL" id="JAHMHQ010000005">
    <property type="protein sequence ID" value="KAK1639380.1"/>
    <property type="molecule type" value="Genomic_DNA"/>
</dbReference>
<dbReference type="AlphaFoldDB" id="A0AAI9ZW93"/>
<reference evidence="1" key="1">
    <citation type="submission" date="2021-06" db="EMBL/GenBank/DDBJ databases">
        <title>Comparative genomics, transcriptomics and evolutionary studies reveal genomic signatures of adaptation to plant cell wall in hemibiotrophic fungi.</title>
        <authorList>
            <consortium name="DOE Joint Genome Institute"/>
            <person name="Baroncelli R."/>
            <person name="Diaz J.F."/>
            <person name="Benocci T."/>
            <person name="Peng M."/>
            <person name="Battaglia E."/>
            <person name="Haridas S."/>
            <person name="Andreopoulos W."/>
            <person name="Labutti K."/>
            <person name="Pangilinan J."/>
            <person name="Floch G.L."/>
            <person name="Makela M.R."/>
            <person name="Henrissat B."/>
            <person name="Grigoriev I.V."/>
            <person name="Crouch J.A."/>
            <person name="De Vries R.P."/>
            <person name="Sukno S.A."/>
            <person name="Thon M.R."/>
        </authorList>
    </citation>
    <scope>NUCLEOTIDE SEQUENCE</scope>
    <source>
        <strain evidence="1">CBS 102054</strain>
    </source>
</reference>
<dbReference type="Proteomes" id="UP001243989">
    <property type="component" value="Unassembled WGS sequence"/>
</dbReference>
<gene>
    <name evidence="1" type="ORF">BDP81DRAFT_420867</name>
</gene>
<comment type="caution">
    <text evidence="1">The sequence shown here is derived from an EMBL/GenBank/DDBJ whole genome shotgun (WGS) entry which is preliminary data.</text>
</comment>
<keyword evidence="2" id="KW-1185">Reference proteome</keyword>
<dbReference type="RefSeq" id="XP_060447987.1">
    <property type="nucleotide sequence ID" value="XM_060589880.1"/>
</dbReference>
<accession>A0AAI9ZW93</accession>
<evidence type="ECO:0000313" key="1">
    <source>
        <dbReference type="EMBL" id="KAK1639380.1"/>
    </source>
</evidence>
<name>A0AAI9ZW93_9PEZI</name>
<protein>
    <submittedName>
        <fullName evidence="1">Uncharacterized protein</fullName>
    </submittedName>
</protein>
<dbReference type="GeneID" id="85474742"/>
<proteinExistence type="predicted"/>
<sequence length="57" mass="6607">MGYMGPTPMTFGLLSTYRRLHIISIEAERYDEALLMRNLVKQSAKDMEVTNRKEATK</sequence>
<evidence type="ECO:0000313" key="2">
    <source>
        <dbReference type="Proteomes" id="UP001243989"/>
    </source>
</evidence>